<proteinExistence type="predicted"/>
<name>A0ABW3LT81_9GAMM</name>
<reference evidence="3" key="1">
    <citation type="journal article" date="2019" name="Int. J. Syst. Evol. Microbiol.">
        <title>The Global Catalogue of Microorganisms (GCM) 10K type strain sequencing project: providing services to taxonomists for standard genome sequencing and annotation.</title>
        <authorList>
            <consortium name="The Broad Institute Genomics Platform"/>
            <consortium name="The Broad Institute Genome Sequencing Center for Infectious Disease"/>
            <person name="Wu L."/>
            <person name="Ma J."/>
        </authorList>
    </citation>
    <scope>NUCLEOTIDE SEQUENCE [LARGE SCALE GENOMIC DNA]</scope>
    <source>
        <strain evidence="3">CCUG 55854</strain>
    </source>
</reference>
<dbReference type="InterPro" id="IPR021382">
    <property type="entry name" value="DUF3014"/>
</dbReference>
<gene>
    <name evidence="2" type="ORF">ACFQ2N_04810</name>
</gene>
<dbReference type="Pfam" id="PF11219">
    <property type="entry name" value="DUF3014"/>
    <property type="match status" value="1"/>
</dbReference>
<keyword evidence="3" id="KW-1185">Reference proteome</keyword>
<feature type="compositionally biased region" description="Low complexity" evidence="1">
    <location>
        <begin position="44"/>
        <end position="57"/>
    </location>
</feature>
<dbReference type="EMBL" id="JBHTKN010000002">
    <property type="protein sequence ID" value="MFD1041670.1"/>
    <property type="molecule type" value="Genomic_DNA"/>
</dbReference>
<organism evidence="2 3">
    <name type="scientific">Pseudoxanthomonas kaohsiungensis</name>
    <dbReference type="NCBI Taxonomy" id="283923"/>
    <lineage>
        <taxon>Bacteria</taxon>
        <taxon>Pseudomonadati</taxon>
        <taxon>Pseudomonadota</taxon>
        <taxon>Gammaproteobacteria</taxon>
        <taxon>Lysobacterales</taxon>
        <taxon>Lysobacteraceae</taxon>
        <taxon>Pseudoxanthomonas</taxon>
    </lineage>
</organism>
<feature type="region of interest" description="Disordered" evidence="1">
    <location>
        <begin position="32"/>
        <end position="57"/>
    </location>
</feature>
<evidence type="ECO:0000313" key="3">
    <source>
        <dbReference type="Proteomes" id="UP001597033"/>
    </source>
</evidence>
<sequence>MRKTSPRWPWVLVAAVVLAAAGWMLWPRHDAGAPGTAPAPTPSADPAARPAPDGARAPAIAHPIDVDAADAAIPPLADSDAAAWEALSGLAGDPALLDVLLREHLVRRLVVMIDNLTEPRMPTRALAMRPLPGVLSTEGDGATRWIAQANAQRYEPYVAAFAQADPQRVAAAYRRFYPLFQQAYAEIAGGDAYFNDRLVAVIDHLLQAPEPAQPLPVVDGADGKVRFADPALEALSAGQKALVRLSPDQRERVKRQLRSLRGTLAQG</sequence>
<accession>A0ABW3LT81</accession>
<protein>
    <submittedName>
        <fullName evidence="2">DUF3014 domain-containing protein</fullName>
    </submittedName>
</protein>
<evidence type="ECO:0000256" key="1">
    <source>
        <dbReference type="SAM" id="MobiDB-lite"/>
    </source>
</evidence>
<dbReference type="Proteomes" id="UP001597033">
    <property type="component" value="Unassembled WGS sequence"/>
</dbReference>
<comment type="caution">
    <text evidence="2">The sequence shown here is derived from an EMBL/GenBank/DDBJ whole genome shotgun (WGS) entry which is preliminary data.</text>
</comment>
<evidence type="ECO:0000313" key="2">
    <source>
        <dbReference type="EMBL" id="MFD1041670.1"/>
    </source>
</evidence>
<dbReference type="RefSeq" id="WP_162376434.1">
    <property type="nucleotide sequence ID" value="NZ_JBHTKN010000002.1"/>
</dbReference>